<dbReference type="PANTHER" id="PTHR13847:SF279">
    <property type="entry name" value="FAD DEPENDENT OXIDOREDUCTASE DOMAIN-CONTAINING PROTEIN-RELATED"/>
    <property type="match status" value="1"/>
</dbReference>
<dbReference type="Gene3D" id="3.50.50.60">
    <property type="entry name" value="FAD/NAD(P)-binding domain"/>
    <property type="match status" value="1"/>
</dbReference>
<accession>A0A8H6VJV2</accession>
<reference evidence="3" key="1">
    <citation type="submission" date="2020-04" db="EMBL/GenBank/DDBJ databases">
        <title>Draft genome resource of the tomato pathogen Pseudocercospora fuligena.</title>
        <authorList>
            <person name="Zaccaron A."/>
        </authorList>
    </citation>
    <scope>NUCLEOTIDE SEQUENCE</scope>
    <source>
        <strain evidence="3">PF001</strain>
    </source>
</reference>
<comment type="caution">
    <text evidence="3">The sequence shown here is derived from an EMBL/GenBank/DDBJ whole genome shotgun (WGS) entry which is preliminary data.</text>
</comment>
<dbReference type="InterPro" id="IPR006076">
    <property type="entry name" value="FAD-dep_OxRdtase"/>
</dbReference>
<sequence length="491" mass="53855">MSALGTGDMGSSTNHDYLPVSNPIPAFWSRDKDDFHNHRTTPELPQQADIVIIGGGYAGAAIAWHLVKDRSPSQPKQSIALLEARGICEGATGRNGGHLRPDLYGHIPTYIKRAGLEAAKELAEFEIAHVPAMKEFIEKEQIDCDFVLARTVDCWSNQEAADAAKTVYEQMSAHSLSYMRDVDFHYGKDAEGISGVKGCKAVATYTAGMMWPYKFIAHVLKSLVGSGDLNLQTYAPVTAVTPLDNGGFVVRTARGSVHAKKVVHASNAYVAGLLPEYSKNIIPCKGICCRITVPKGKQAPFLANSYCDRTEDRTLSYLIPRPDGSIVVGGASSKFKPHTEQWYNNVDDSALIEAAKDYYDGYMQRTFRGWEDSHAKVDQIWTGVMSYSYDSNPHIGAVPDRTNQWICAGFNGHGMPVIWLAAKGLATMISDDASFEQTGIPRLYKTTKERIERAQKGREELGDIVGDGSLEAHSDDNCATQPPVRKPMSRC</sequence>
<dbReference type="GO" id="GO:0005737">
    <property type="term" value="C:cytoplasm"/>
    <property type="evidence" value="ECO:0007669"/>
    <property type="project" value="TreeGrafter"/>
</dbReference>
<feature type="domain" description="FAD dependent oxidoreductase" evidence="2">
    <location>
        <begin position="49"/>
        <end position="426"/>
    </location>
</feature>
<evidence type="ECO:0000313" key="4">
    <source>
        <dbReference type="Proteomes" id="UP000660729"/>
    </source>
</evidence>
<evidence type="ECO:0000259" key="2">
    <source>
        <dbReference type="Pfam" id="PF01266"/>
    </source>
</evidence>
<dbReference type="SUPFAM" id="SSF51905">
    <property type="entry name" value="FAD/NAD(P)-binding domain"/>
    <property type="match status" value="1"/>
</dbReference>
<dbReference type="PANTHER" id="PTHR13847">
    <property type="entry name" value="SARCOSINE DEHYDROGENASE-RELATED"/>
    <property type="match status" value="1"/>
</dbReference>
<evidence type="ECO:0000313" key="3">
    <source>
        <dbReference type="EMBL" id="KAF7190649.1"/>
    </source>
</evidence>
<dbReference type="Proteomes" id="UP000660729">
    <property type="component" value="Unassembled WGS sequence"/>
</dbReference>
<protein>
    <submittedName>
        <fullName evidence="3">Gamma-glutamylputrescine oxidoreductase</fullName>
    </submittedName>
</protein>
<evidence type="ECO:0000256" key="1">
    <source>
        <dbReference type="SAM" id="MobiDB-lite"/>
    </source>
</evidence>
<organism evidence="3 4">
    <name type="scientific">Pseudocercospora fuligena</name>
    <dbReference type="NCBI Taxonomy" id="685502"/>
    <lineage>
        <taxon>Eukaryota</taxon>
        <taxon>Fungi</taxon>
        <taxon>Dikarya</taxon>
        <taxon>Ascomycota</taxon>
        <taxon>Pezizomycotina</taxon>
        <taxon>Dothideomycetes</taxon>
        <taxon>Dothideomycetidae</taxon>
        <taxon>Mycosphaerellales</taxon>
        <taxon>Mycosphaerellaceae</taxon>
        <taxon>Pseudocercospora</taxon>
    </lineage>
</organism>
<dbReference type="Pfam" id="PF01266">
    <property type="entry name" value="DAO"/>
    <property type="match status" value="1"/>
</dbReference>
<dbReference type="InterPro" id="IPR036188">
    <property type="entry name" value="FAD/NAD-bd_sf"/>
</dbReference>
<feature type="region of interest" description="Disordered" evidence="1">
    <location>
        <begin position="456"/>
        <end position="491"/>
    </location>
</feature>
<name>A0A8H6VJV2_9PEZI</name>
<proteinExistence type="predicted"/>
<dbReference type="AlphaFoldDB" id="A0A8H6VJV2"/>
<gene>
    <name evidence="3" type="ORF">HII31_07808</name>
</gene>
<keyword evidence="4" id="KW-1185">Reference proteome</keyword>
<dbReference type="EMBL" id="JABCIY010000168">
    <property type="protein sequence ID" value="KAF7190649.1"/>
    <property type="molecule type" value="Genomic_DNA"/>
</dbReference>
<dbReference type="Gene3D" id="3.30.9.10">
    <property type="entry name" value="D-Amino Acid Oxidase, subunit A, domain 2"/>
    <property type="match status" value="1"/>
</dbReference>
<dbReference type="OrthoDB" id="429143at2759"/>